<gene>
    <name evidence="1" type="ORF">CYPRO_1108</name>
</gene>
<evidence type="ECO:0000313" key="2">
    <source>
        <dbReference type="Proteomes" id="UP000254808"/>
    </source>
</evidence>
<proteinExistence type="predicted"/>
<dbReference type="EMBL" id="CP027806">
    <property type="protein sequence ID" value="AXJ00373.1"/>
    <property type="molecule type" value="Genomic_DNA"/>
</dbReference>
<keyword evidence="2" id="KW-1185">Reference proteome</keyword>
<protein>
    <submittedName>
        <fullName evidence="1">Uncharacterized protein</fullName>
    </submittedName>
</protein>
<sequence>MHQIQKGHGGGGTGCGNVVAAHETLITDMEACVCFRFRFYFDSRIWAADARGASTRRRPYRTRGGHVGAAPTIGFADISRRAQGAPHARPTIPRNPINHLLGLHPNKQAEQAFFILWGGKRFEHHGLS</sequence>
<dbReference type="KEGG" id="cprv:CYPRO_1108"/>
<dbReference type="AlphaFoldDB" id="A0A345UIS1"/>
<name>A0A345UIS1_9BACT</name>
<evidence type="ECO:0000313" key="1">
    <source>
        <dbReference type="EMBL" id="AXJ00373.1"/>
    </source>
</evidence>
<dbReference type="Proteomes" id="UP000254808">
    <property type="component" value="Chromosome"/>
</dbReference>
<organism evidence="1 2">
    <name type="scientific">Cyclonatronum proteinivorum</name>
    <dbReference type="NCBI Taxonomy" id="1457365"/>
    <lineage>
        <taxon>Bacteria</taxon>
        <taxon>Pseudomonadati</taxon>
        <taxon>Balneolota</taxon>
        <taxon>Balneolia</taxon>
        <taxon>Balneolales</taxon>
        <taxon>Cyclonatronaceae</taxon>
        <taxon>Cyclonatronum</taxon>
    </lineage>
</organism>
<reference evidence="1 2" key="1">
    <citation type="submission" date="2018-03" db="EMBL/GenBank/DDBJ databases">
        <title>Phenotypic and genomic properties of Cyclonatronum proteinivorum gen. nov., sp. nov., a haloalkaliphilic bacteroidete from soda lakes possessing Na+-translocating rhodopsin.</title>
        <authorList>
            <person name="Toshchakov S.V."/>
            <person name="Korzhenkov A."/>
            <person name="Samarov N.I."/>
            <person name="Kublanov I.V."/>
            <person name="Muntyan M.S."/>
            <person name="Sorokin D.Y."/>
        </authorList>
    </citation>
    <scope>NUCLEOTIDE SEQUENCE [LARGE SCALE GENOMIC DNA]</scope>
    <source>
        <strain evidence="1 2">Omega</strain>
    </source>
</reference>
<accession>A0A345UIS1</accession>